<keyword evidence="3" id="KW-1185">Reference proteome</keyword>
<organism evidence="2 3">
    <name type="scientific">Dimargaris cristalligena</name>
    <dbReference type="NCBI Taxonomy" id="215637"/>
    <lineage>
        <taxon>Eukaryota</taxon>
        <taxon>Fungi</taxon>
        <taxon>Fungi incertae sedis</taxon>
        <taxon>Zoopagomycota</taxon>
        <taxon>Kickxellomycotina</taxon>
        <taxon>Dimargaritomycetes</taxon>
        <taxon>Dimargaritales</taxon>
        <taxon>Dimargaritaceae</taxon>
        <taxon>Dimargaris</taxon>
    </lineage>
</organism>
<accession>A0A4P9ZJC0</accession>
<evidence type="ECO:0000313" key="2">
    <source>
        <dbReference type="EMBL" id="RKP33336.1"/>
    </source>
</evidence>
<name>A0A4P9ZJC0_9FUNG</name>
<reference evidence="3" key="1">
    <citation type="journal article" date="2018" name="Nat. Microbiol.">
        <title>Leveraging single-cell genomics to expand the fungal tree of life.</title>
        <authorList>
            <person name="Ahrendt S.R."/>
            <person name="Quandt C.A."/>
            <person name="Ciobanu D."/>
            <person name="Clum A."/>
            <person name="Salamov A."/>
            <person name="Andreopoulos B."/>
            <person name="Cheng J.F."/>
            <person name="Woyke T."/>
            <person name="Pelin A."/>
            <person name="Henrissat B."/>
            <person name="Reynolds N.K."/>
            <person name="Benny G.L."/>
            <person name="Smith M.E."/>
            <person name="James T.Y."/>
            <person name="Grigoriev I.V."/>
        </authorList>
    </citation>
    <scope>NUCLEOTIDE SEQUENCE [LARGE SCALE GENOMIC DNA]</scope>
    <source>
        <strain evidence="3">RSA 468</strain>
    </source>
</reference>
<protein>
    <submittedName>
        <fullName evidence="2">Uncharacterized protein</fullName>
    </submittedName>
</protein>
<feature type="region of interest" description="Disordered" evidence="1">
    <location>
        <begin position="145"/>
        <end position="166"/>
    </location>
</feature>
<dbReference type="EMBL" id="ML004024">
    <property type="protein sequence ID" value="RKP33336.1"/>
    <property type="molecule type" value="Genomic_DNA"/>
</dbReference>
<dbReference type="AlphaFoldDB" id="A0A4P9ZJC0"/>
<evidence type="ECO:0000256" key="1">
    <source>
        <dbReference type="SAM" id="MobiDB-lite"/>
    </source>
</evidence>
<proteinExistence type="predicted"/>
<dbReference type="Proteomes" id="UP000268162">
    <property type="component" value="Unassembled WGS sequence"/>
</dbReference>
<gene>
    <name evidence="2" type="ORF">BJ085DRAFT_34884</name>
</gene>
<sequence>MYSPVDFTKNCRVYMPADPIDYQSAGDLPLGKPRQCVAGYVSWSHPLPLPALVGDGQSDLTPSCQMALALLLSRYHRQPAVAFTHWTGPIGGEAAGQQLRLVLAQVKPDVPLNSSILQETGSDYLPSPTDPVAEVILRVDNAGPSKNQPMFPPTEHIGQPSESDADPSSVAILLETTARLMVSCEWHHGQARITVTYARAQYRGSAVAEFALQLGTVLLAVVETTDQATMNEPV</sequence>
<evidence type="ECO:0000313" key="3">
    <source>
        <dbReference type="Proteomes" id="UP000268162"/>
    </source>
</evidence>